<dbReference type="EMBL" id="FUXZ01000004">
    <property type="protein sequence ID" value="SKA62536.1"/>
    <property type="molecule type" value="Genomic_DNA"/>
</dbReference>
<evidence type="ECO:0000313" key="2">
    <source>
        <dbReference type="EMBL" id="SKA62536.1"/>
    </source>
</evidence>
<feature type="transmembrane region" description="Helical" evidence="1">
    <location>
        <begin position="52"/>
        <end position="74"/>
    </location>
</feature>
<dbReference type="AlphaFoldDB" id="A0A1T4VC88"/>
<evidence type="ECO:0000256" key="1">
    <source>
        <dbReference type="SAM" id="Phobius"/>
    </source>
</evidence>
<proteinExistence type="predicted"/>
<accession>A0A1T4VC88</accession>
<keyword evidence="3" id="KW-1185">Reference proteome</keyword>
<keyword evidence="1" id="KW-0472">Membrane</keyword>
<protein>
    <recommendedName>
        <fullName evidence="4">DUF4366 domain-containing protein</fullName>
    </recommendedName>
</protein>
<evidence type="ECO:0000313" key="3">
    <source>
        <dbReference type="Proteomes" id="UP000190814"/>
    </source>
</evidence>
<keyword evidence="1" id="KW-1133">Transmembrane helix</keyword>
<sequence>MGGFFKCRNCCRERKLLKGRDCMASRMEELINSVRLGEIAKKQEESEKKKNLVVGILAVIGVIAAMAAIAFAVYKYFEPYYIEDFDDDDDDFDDDFEEIDHKVEDAVEKAADVVTE</sequence>
<keyword evidence="1" id="KW-0812">Transmembrane</keyword>
<reference evidence="2 3" key="1">
    <citation type="submission" date="2017-02" db="EMBL/GenBank/DDBJ databases">
        <authorList>
            <person name="Peterson S.W."/>
        </authorList>
    </citation>
    <scope>NUCLEOTIDE SEQUENCE [LARGE SCALE GENOMIC DNA]</scope>
    <source>
        <strain evidence="2 3">ATCC 35992</strain>
    </source>
</reference>
<gene>
    <name evidence="2" type="ORF">SAMN02745111_00641</name>
</gene>
<name>A0A1T4VC88_9FIRM</name>
<dbReference type="Proteomes" id="UP000190814">
    <property type="component" value="Unassembled WGS sequence"/>
</dbReference>
<organism evidence="2 3">
    <name type="scientific">Eubacterium uniforme</name>
    <dbReference type="NCBI Taxonomy" id="39495"/>
    <lineage>
        <taxon>Bacteria</taxon>
        <taxon>Bacillati</taxon>
        <taxon>Bacillota</taxon>
        <taxon>Clostridia</taxon>
        <taxon>Eubacteriales</taxon>
        <taxon>Eubacteriaceae</taxon>
        <taxon>Eubacterium</taxon>
    </lineage>
</organism>
<dbReference type="RefSeq" id="WP_341465178.1">
    <property type="nucleotide sequence ID" value="NZ_FUXZ01000004.1"/>
</dbReference>
<evidence type="ECO:0008006" key="4">
    <source>
        <dbReference type="Google" id="ProtNLM"/>
    </source>
</evidence>